<evidence type="ECO:0000313" key="2">
    <source>
        <dbReference type="EMBL" id="BAN33982.1"/>
    </source>
</evidence>
<sequence>MSDGLNIIESWQREEHPTDSKRRNSAVRLRSLYELLASHLFSQYEPTKIASPRITRDFLFRLERWLEGLKNDDDRWAAFRSIEYLFFVGQGEIEELYRCAHDHLLVKWLVELESLDIFSPDIESRLQRALKVCWPCPVTDSLRINGFLHLTGLKGQDLRPDWMSLSKLGSPEKIRAYIKKEGIKYLVLLEDFVGSGGQISRALKFAASTFDGPILVVPLIICAPGDRKIKKDIIAIGRKNISYEPMLILDDTCLVSKTAISGEPKLFEQLRKALKTSYKHIGATLDGEEFGWKYVGSLAVMYSNCPNNTPPMFYYKSLNWKPVFPRAARN</sequence>
<name>S6AZP2_SULDS</name>
<dbReference type="KEGG" id="sdr:SCD_n00133"/>
<dbReference type="Proteomes" id="UP000015559">
    <property type="component" value="Chromosome"/>
</dbReference>
<reference evidence="2 3" key="1">
    <citation type="journal article" date="2012" name="Appl. Environ. Microbiol.">
        <title>Draft genome sequence of a psychrotolerant sulfur-oxidizing bacterium, Sulfuricella denitrificans skB26, and proteomic insights into cold adaptation.</title>
        <authorList>
            <person name="Watanabe T."/>
            <person name="Kojima H."/>
            <person name="Fukui M."/>
        </authorList>
    </citation>
    <scope>NUCLEOTIDE SEQUENCE [LARGE SCALE GENOMIC DNA]</scope>
    <source>
        <strain evidence="3">skB26</strain>
    </source>
</reference>
<dbReference type="eggNOG" id="ENOG5033X9C">
    <property type="taxonomic scope" value="Bacteria"/>
</dbReference>
<dbReference type="STRING" id="1163617.SCD_n00133"/>
<protein>
    <recommendedName>
        <fullName evidence="1">PRTase-CE domain-containing protein</fullName>
    </recommendedName>
</protein>
<keyword evidence="3" id="KW-1185">Reference proteome</keyword>
<organism evidence="2 3">
    <name type="scientific">Sulfuricella denitrificans (strain DSM 22764 / NBRC 105220 / skB26)</name>
    <dbReference type="NCBI Taxonomy" id="1163617"/>
    <lineage>
        <taxon>Bacteria</taxon>
        <taxon>Pseudomonadati</taxon>
        <taxon>Pseudomonadota</taxon>
        <taxon>Betaproteobacteria</taxon>
        <taxon>Nitrosomonadales</taxon>
        <taxon>Sulfuricellaceae</taxon>
        <taxon>Sulfuricella</taxon>
    </lineage>
</organism>
<feature type="domain" description="PRTase-CE" evidence="1">
    <location>
        <begin position="62"/>
        <end position="326"/>
    </location>
</feature>
<dbReference type="Pfam" id="PF24390">
    <property type="entry name" value="PRTase-CE"/>
    <property type="match status" value="1"/>
</dbReference>
<evidence type="ECO:0000313" key="3">
    <source>
        <dbReference type="Proteomes" id="UP000015559"/>
    </source>
</evidence>
<proteinExistence type="predicted"/>
<dbReference type="HOGENOM" id="CLU_874004_0_0_4"/>
<evidence type="ECO:0000259" key="1">
    <source>
        <dbReference type="Pfam" id="PF24390"/>
    </source>
</evidence>
<dbReference type="InterPro" id="IPR056920">
    <property type="entry name" value="PRTase-CE"/>
</dbReference>
<gene>
    <name evidence="2" type="ORF">SCD_n00133</name>
</gene>
<dbReference type="AlphaFoldDB" id="S6AZP2"/>
<accession>S6AZP2</accession>
<dbReference type="EMBL" id="AP013066">
    <property type="protein sequence ID" value="BAN33982.1"/>
    <property type="molecule type" value="Genomic_DNA"/>
</dbReference>